<dbReference type="EMBL" id="GL883078">
    <property type="protein sequence ID" value="EGF90961.1"/>
    <property type="molecule type" value="Genomic_DNA"/>
</dbReference>
<evidence type="ECO:0000259" key="16">
    <source>
        <dbReference type="Pfam" id="PF00593"/>
    </source>
</evidence>
<dbReference type="GO" id="GO:0015344">
    <property type="term" value="F:siderophore uptake transmembrane transporter activity"/>
    <property type="evidence" value="ECO:0007669"/>
    <property type="project" value="TreeGrafter"/>
</dbReference>
<dbReference type="PANTHER" id="PTHR32552">
    <property type="entry name" value="FERRICHROME IRON RECEPTOR-RELATED"/>
    <property type="match status" value="1"/>
</dbReference>
<keyword evidence="11 12" id="KW-0998">Cell outer membrane</keyword>
<protein>
    <submittedName>
        <fullName evidence="18">TonB dependent receptor family protein</fullName>
    </submittedName>
</protein>
<dbReference type="Pfam" id="PF00593">
    <property type="entry name" value="TonB_dep_Rec_b-barrel"/>
    <property type="match status" value="1"/>
</dbReference>
<dbReference type="OrthoDB" id="7229372at2"/>
<feature type="short sequence motif" description="TonB C-terminal box" evidence="13">
    <location>
        <begin position="809"/>
        <end position="826"/>
    </location>
</feature>
<dbReference type="HOGENOM" id="CLU_017621_2_0_5"/>
<accession>F4QNQ3</accession>
<evidence type="ECO:0000256" key="3">
    <source>
        <dbReference type="ARBA" id="ARBA00022452"/>
    </source>
</evidence>
<evidence type="ECO:0000256" key="9">
    <source>
        <dbReference type="ARBA" id="ARBA00023077"/>
    </source>
</evidence>
<keyword evidence="8" id="KW-0406">Ion transport</keyword>
<name>F4QNQ3_9CAUL</name>
<keyword evidence="7" id="KW-0408">Iron</keyword>
<keyword evidence="9 14" id="KW-0798">TonB box</keyword>
<dbReference type="Proteomes" id="UP000006512">
    <property type="component" value="Unassembled WGS sequence"/>
</dbReference>
<dbReference type="PROSITE" id="PS52016">
    <property type="entry name" value="TONB_DEPENDENT_REC_3"/>
    <property type="match status" value="1"/>
</dbReference>
<evidence type="ECO:0000256" key="4">
    <source>
        <dbReference type="ARBA" id="ARBA00022496"/>
    </source>
</evidence>
<evidence type="ECO:0000256" key="10">
    <source>
        <dbReference type="ARBA" id="ARBA00023136"/>
    </source>
</evidence>
<evidence type="ECO:0000256" key="15">
    <source>
        <dbReference type="SAM" id="SignalP"/>
    </source>
</evidence>
<feature type="signal peptide" evidence="15">
    <location>
        <begin position="1"/>
        <end position="25"/>
    </location>
</feature>
<dbReference type="InterPro" id="IPR012910">
    <property type="entry name" value="Plug_dom"/>
</dbReference>
<keyword evidence="6 15" id="KW-0732">Signal</keyword>
<evidence type="ECO:0000256" key="12">
    <source>
        <dbReference type="PROSITE-ProRule" id="PRU01360"/>
    </source>
</evidence>
<evidence type="ECO:0000313" key="19">
    <source>
        <dbReference type="Proteomes" id="UP000006512"/>
    </source>
</evidence>
<dbReference type="Gene3D" id="2.40.170.20">
    <property type="entry name" value="TonB-dependent receptor, beta-barrel domain"/>
    <property type="match status" value="1"/>
</dbReference>
<comment type="subcellular location">
    <subcellularLocation>
        <location evidence="1 12">Cell outer membrane</location>
        <topology evidence="1 12">Multi-pass membrane protein</topology>
    </subcellularLocation>
</comment>
<dbReference type="Gene3D" id="2.170.130.10">
    <property type="entry name" value="TonB-dependent receptor, plug domain"/>
    <property type="match status" value="1"/>
</dbReference>
<evidence type="ECO:0000256" key="1">
    <source>
        <dbReference type="ARBA" id="ARBA00004571"/>
    </source>
</evidence>
<keyword evidence="5 12" id="KW-0812">Transmembrane</keyword>
<dbReference type="PROSITE" id="PS01156">
    <property type="entry name" value="TONB_DEPENDENT_REC_2"/>
    <property type="match status" value="1"/>
</dbReference>
<dbReference type="GO" id="GO:0009279">
    <property type="term" value="C:cell outer membrane"/>
    <property type="evidence" value="ECO:0007669"/>
    <property type="project" value="UniProtKB-SubCell"/>
</dbReference>
<dbReference type="InterPro" id="IPR000531">
    <property type="entry name" value="Beta-barrel_TonB"/>
</dbReference>
<dbReference type="RefSeq" id="WP_006273144.1">
    <property type="nucleotide sequence ID" value="NZ_GL883078.1"/>
</dbReference>
<dbReference type="InterPro" id="IPR037066">
    <property type="entry name" value="Plug_dom_sf"/>
</dbReference>
<keyword evidence="2 12" id="KW-0813">Transport</keyword>
<evidence type="ECO:0000256" key="7">
    <source>
        <dbReference type="ARBA" id="ARBA00023004"/>
    </source>
</evidence>
<evidence type="ECO:0000256" key="14">
    <source>
        <dbReference type="RuleBase" id="RU003357"/>
    </source>
</evidence>
<keyword evidence="3 12" id="KW-1134">Transmembrane beta strand</keyword>
<proteinExistence type="inferred from homology"/>
<keyword evidence="18" id="KW-0675">Receptor</keyword>
<gene>
    <name evidence="18" type="ORF">ABI_23730</name>
</gene>
<evidence type="ECO:0000256" key="2">
    <source>
        <dbReference type="ARBA" id="ARBA00022448"/>
    </source>
</evidence>
<dbReference type="InterPro" id="IPR010917">
    <property type="entry name" value="TonB_rcpt_CS"/>
</dbReference>
<evidence type="ECO:0000259" key="17">
    <source>
        <dbReference type="Pfam" id="PF07715"/>
    </source>
</evidence>
<sequence length="826" mass="89858">MKLNKSIILAGTALASLVSVSGAYAQSTGTEATESTAVVITGSRSPRSIDGALTKENITKSRSTVTQEFIATQPSGQTILNSINLVPGVNFTNNDPYGSSGGNIRIRGFDGNRISLTFDGVPLNDTGNYAIYSNQQLDPELIERATVNQGTTDVDSPTASAAGGTVGYTTVRPTDDFGVNFNLGIGSFAYKRAFLMVNTGEIAGFKSYVTVSKTKYDKFKGPGVIDKTQYNGMIFKGFGDVGDYVSLAVNWNENRNNSYRNITLADFKTNPQLDYDATCTIPKAVGGTAQAASNCGNYFGQRVNPSDTGSLRGKFKYHLTDNLIFTFDPTVQYVLANGGTQTENVNEKNSRLDNDGTDTAGVGKDLNGDGDVMDVVTLWRPSTTNTHRYTVNSSLIWDLDDNHRIRGAYTLDYGRHRQTGAFGYLQANGDPVDVFGGRDNPDNAVTSLTGNVLQNRNRFSIAKLEQFSLDYRGQFLDDKLVVNLGVRAPKLTRELNNYCYQPSGGDFPRCTSEATSGTPTASGNVFFPSTGSTPHIAPISFVKEYSKTLPNVGVSYAIGDSQMIYASYAEQISAPRTDNLYKYSRAAAANSPLVTSIADPETTQSFDLGYRYQSGSILASTALWSTKFHNRIVTTYDPDTLLSVDRNVGDVDMYGWDGQIGWQATEHLSLYASASYNHSELLSDLQLTASTYLPTKGKTLVETPEWTYATRMQWDVNPDFRVGLQGKYVDERFISDVNDAKSDAYTTFDLDLNWDIVPFGLEGTQLQINVINVFDETYLGSLGSTNNTVVINDVDPGTPVVSKSASQPTHSVGAPRTAMLTLKTKF</sequence>
<dbReference type="SUPFAM" id="SSF56935">
    <property type="entry name" value="Porins"/>
    <property type="match status" value="1"/>
</dbReference>
<evidence type="ECO:0000256" key="5">
    <source>
        <dbReference type="ARBA" id="ARBA00022692"/>
    </source>
</evidence>
<organism evidence="18 19">
    <name type="scientific">Asticcacaulis biprosthecium C19</name>
    <dbReference type="NCBI Taxonomy" id="715226"/>
    <lineage>
        <taxon>Bacteria</taxon>
        <taxon>Pseudomonadati</taxon>
        <taxon>Pseudomonadota</taxon>
        <taxon>Alphaproteobacteria</taxon>
        <taxon>Caulobacterales</taxon>
        <taxon>Caulobacteraceae</taxon>
        <taxon>Asticcacaulis</taxon>
    </lineage>
</organism>
<feature type="domain" description="TonB-dependent receptor plug" evidence="17">
    <location>
        <begin position="55"/>
        <end position="163"/>
    </location>
</feature>
<dbReference type="Pfam" id="PF07715">
    <property type="entry name" value="Plug"/>
    <property type="match status" value="1"/>
</dbReference>
<evidence type="ECO:0000313" key="18">
    <source>
        <dbReference type="EMBL" id="EGF90961.1"/>
    </source>
</evidence>
<comment type="similarity">
    <text evidence="12 14">Belongs to the TonB-dependent receptor family.</text>
</comment>
<dbReference type="STRING" id="715226.ABI_23730"/>
<dbReference type="AlphaFoldDB" id="F4QNQ3"/>
<feature type="domain" description="TonB-dependent receptor-like beta-barrel" evidence="16">
    <location>
        <begin position="246"/>
        <end position="773"/>
    </location>
</feature>
<evidence type="ECO:0000256" key="11">
    <source>
        <dbReference type="ARBA" id="ARBA00023237"/>
    </source>
</evidence>
<feature type="chain" id="PRO_5003320348" evidence="15">
    <location>
        <begin position="26"/>
        <end position="826"/>
    </location>
</feature>
<evidence type="ECO:0000256" key="13">
    <source>
        <dbReference type="PROSITE-ProRule" id="PRU10144"/>
    </source>
</evidence>
<dbReference type="PANTHER" id="PTHR32552:SF89">
    <property type="entry name" value="CATECHOLATE SIDEROPHORE RECEPTOR FIU"/>
    <property type="match status" value="1"/>
</dbReference>
<evidence type="ECO:0000256" key="6">
    <source>
        <dbReference type="ARBA" id="ARBA00022729"/>
    </source>
</evidence>
<keyword evidence="19" id="KW-1185">Reference proteome</keyword>
<reference evidence="19" key="1">
    <citation type="submission" date="2011-03" db="EMBL/GenBank/DDBJ databases">
        <title>Draft genome sequence of Brevundimonas diminuta.</title>
        <authorList>
            <person name="Brown P.J.B."/>
            <person name="Buechlein A."/>
            <person name="Hemmerich C."/>
            <person name="Brun Y.V."/>
        </authorList>
    </citation>
    <scope>NUCLEOTIDE SEQUENCE [LARGE SCALE GENOMIC DNA]</scope>
    <source>
        <strain evidence="19">C19</strain>
    </source>
</reference>
<dbReference type="InterPro" id="IPR039426">
    <property type="entry name" value="TonB-dep_rcpt-like"/>
</dbReference>
<dbReference type="eggNOG" id="COG4772">
    <property type="taxonomic scope" value="Bacteria"/>
</dbReference>
<keyword evidence="10 12" id="KW-0472">Membrane</keyword>
<keyword evidence="4" id="KW-0410">Iron transport</keyword>
<dbReference type="InterPro" id="IPR036942">
    <property type="entry name" value="Beta-barrel_TonB_sf"/>
</dbReference>
<evidence type="ECO:0000256" key="8">
    <source>
        <dbReference type="ARBA" id="ARBA00023065"/>
    </source>
</evidence>